<organism evidence="1 2">
    <name type="scientific">Lindgomyces ingoldianus</name>
    <dbReference type="NCBI Taxonomy" id="673940"/>
    <lineage>
        <taxon>Eukaryota</taxon>
        <taxon>Fungi</taxon>
        <taxon>Dikarya</taxon>
        <taxon>Ascomycota</taxon>
        <taxon>Pezizomycotina</taxon>
        <taxon>Dothideomycetes</taxon>
        <taxon>Pleosporomycetidae</taxon>
        <taxon>Pleosporales</taxon>
        <taxon>Lindgomycetaceae</taxon>
        <taxon>Lindgomyces</taxon>
    </lineage>
</organism>
<sequence>MSATTDAKLNEEKNEVVLEDDLDKSNLEQAEPVDSQDDPEHHKTERSFVRKLALTLMPMVWVLYLFNYLDRNNIAQAKLNTFEKDLGLEGSEFNTAVSILNVG</sequence>
<proteinExistence type="predicted"/>
<gene>
    <name evidence="1" type="ORF">BDR25DRAFT_377389</name>
</gene>
<name>A0ACB6QJI8_9PLEO</name>
<accession>A0ACB6QJI8</accession>
<reference evidence="1" key="1">
    <citation type="journal article" date="2020" name="Stud. Mycol.">
        <title>101 Dothideomycetes genomes: a test case for predicting lifestyles and emergence of pathogens.</title>
        <authorList>
            <person name="Haridas S."/>
            <person name="Albert R."/>
            <person name="Binder M."/>
            <person name="Bloem J."/>
            <person name="Labutti K."/>
            <person name="Salamov A."/>
            <person name="Andreopoulos B."/>
            <person name="Baker S."/>
            <person name="Barry K."/>
            <person name="Bills G."/>
            <person name="Bluhm B."/>
            <person name="Cannon C."/>
            <person name="Castanera R."/>
            <person name="Culley D."/>
            <person name="Daum C."/>
            <person name="Ezra D."/>
            <person name="Gonzalez J."/>
            <person name="Henrissat B."/>
            <person name="Kuo A."/>
            <person name="Liang C."/>
            <person name="Lipzen A."/>
            <person name="Lutzoni F."/>
            <person name="Magnuson J."/>
            <person name="Mondo S."/>
            <person name="Nolan M."/>
            <person name="Ohm R."/>
            <person name="Pangilinan J."/>
            <person name="Park H.-J."/>
            <person name="Ramirez L."/>
            <person name="Alfaro M."/>
            <person name="Sun H."/>
            <person name="Tritt A."/>
            <person name="Yoshinaga Y."/>
            <person name="Zwiers L.-H."/>
            <person name="Turgeon B."/>
            <person name="Goodwin S."/>
            <person name="Spatafora J."/>
            <person name="Crous P."/>
            <person name="Grigoriev I."/>
        </authorList>
    </citation>
    <scope>NUCLEOTIDE SEQUENCE</scope>
    <source>
        <strain evidence="1">ATCC 200398</strain>
    </source>
</reference>
<comment type="caution">
    <text evidence="1">The sequence shown here is derived from an EMBL/GenBank/DDBJ whole genome shotgun (WGS) entry which is preliminary data.</text>
</comment>
<dbReference type="Proteomes" id="UP000799755">
    <property type="component" value="Unassembled WGS sequence"/>
</dbReference>
<keyword evidence="2" id="KW-1185">Reference proteome</keyword>
<protein>
    <submittedName>
        <fullName evidence="1">Uncharacterized protein</fullName>
    </submittedName>
</protein>
<evidence type="ECO:0000313" key="2">
    <source>
        <dbReference type="Proteomes" id="UP000799755"/>
    </source>
</evidence>
<dbReference type="EMBL" id="MU003525">
    <property type="protein sequence ID" value="KAF2466297.1"/>
    <property type="molecule type" value="Genomic_DNA"/>
</dbReference>
<evidence type="ECO:0000313" key="1">
    <source>
        <dbReference type="EMBL" id="KAF2466297.1"/>
    </source>
</evidence>